<dbReference type="EMBL" id="LUEZ02000041">
    <property type="protein sequence ID" value="RDB25087.1"/>
    <property type="molecule type" value="Genomic_DNA"/>
</dbReference>
<proteinExistence type="predicted"/>
<keyword evidence="3" id="KW-1185">Reference proteome</keyword>
<sequence length="93" mass="10281">MIAGLEWDVCEELRLPAMLAASKAMRRTPATTTSGKRLAVDQVAATGTARHRFMRHKPHFTLWLRDGNSLPESVRPTLHPGEDRETGSVNDTG</sequence>
<dbReference type="InParanoid" id="A0A369JX23"/>
<gene>
    <name evidence="2" type="ORF">Hypma_007674</name>
</gene>
<feature type="region of interest" description="Disordered" evidence="1">
    <location>
        <begin position="66"/>
        <end position="93"/>
    </location>
</feature>
<evidence type="ECO:0000313" key="2">
    <source>
        <dbReference type="EMBL" id="RDB25087.1"/>
    </source>
</evidence>
<dbReference type="AlphaFoldDB" id="A0A369JX23"/>
<evidence type="ECO:0000256" key="1">
    <source>
        <dbReference type="SAM" id="MobiDB-lite"/>
    </source>
</evidence>
<dbReference type="Proteomes" id="UP000076154">
    <property type="component" value="Unassembled WGS sequence"/>
</dbReference>
<reference evidence="2" key="1">
    <citation type="submission" date="2018-04" db="EMBL/GenBank/DDBJ databases">
        <title>Whole genome sequencing of Hypsizygus marmoreus.</title>
        <authorList>
            <person name="Choi I.-G."/>
            <person name="Min B."/>
            <person name="Kim J.-G."/>
            <person name="Kim S."/>
            <person name="Oh Y.-L."/>
            <person name="Kong W.-S."/>
            <person name="Park H."/>
            <person name="Jeong J."/>
            <person name="Song E.-S."/>
        </authorList>
    </citation>
    <scope>NUCLEOTIDE SEQUENCE [LARGE SCALE GENOMIC DNA]</scope>
    <source>
        <strain evidence="2">51987-8</strain>
    </source>
</reference>
<accession>A0A369JX23</accession>
<evidence type="ECO:0000313" key="3">
    <source>
        <dbReference type="Proteomes" id="UP000076154"/>
    </source>
</evidence>
<organism evidence="2 3">
    <name type="scientific">Hypsizygus marmoreus</name>
    <name type="common">White beech mushroom</name>
    <name type="synonym">Agaricus marmoreus</name>
    <dbReference type="NCBI Taxonomy" id="39966"/>
    <lineage>
        <taxon>Eukaryota</taxon>
        <taxon>Fungi</taxon>
        <taxon>Dikarya</taxon>
        <taxon>Basidiomycota</taxon>
        <taxon>Agaricomycotina</taxon>
        <taxon>Agaricomycetes</taxon>
        <taxon>Agaricomycetidae</taxon>
        <taxon>Agaricales</taxon>
        <taxon>Tricholomatineae</taxon>
        <taxon>Lyophyllaceae</taxon>
        <taxon>Hypsizygus</taxon>
    </lineage>
</organism>
<comment type="caution">
    <text evidence="2">The sequence shown here is derived from an EMBL/GenBank/DDBJ whole genome shotgun (WGS) entry which is preliminary data.</text>
</comment>
<name>A0A369JX23_HYPMA</name>
<protein>
    <submittedName>
        <fullName evidence="2">Uncharacterized protein</fullName>
    </submittedName>
</protein>